<comment type="caution">
    <text evidence="1">The sequence shown here is derived from an EMBL/GenBank/DDBJ whole genome shotgun (WGS) entry which is preliminary data.</text>
</comment>
<proteinExistence type="predicted"/>
<reference evidence="1 2" key="1">
    <citation type="submission" date="2017-12" db="EMBL/GenBank/DDBJ databases">
        <title>Comparative genomics of Botrytis spp.</title>
        <authorList>
            <person name="Valero-Jimenez C.A."/>
            <person name="Tapia P."/>
            <person name="Veloso J."/>
            <person name="Silva-Moreno E."/>
            <person name="Staats M."/>
            <person name="Valdes J.H."/>
            <person name="Van Kan J.A.L."/>
        </authorList>
    </citation>
    <scope>NUCLEOTIDE SEQUENCE [LARGE SCALE GENOMIC DNA]</scope>
    <source>
        <strain evidence="1 2">MUCL435</strain>
    </source>
</reference>
<sequence length="60" mass="6771">MEDIHNIIDASVHKELEYYDMESEGLEEGELTESPPQIPLFKAFNLATSGAKDKGYRLAK</sequence>
<keyword evidence="2" id="KW-1185">Reference proteome</keyword>
<organism evidence="1 2">
    <name type="scientific">Botrytis galanthina</name>
    <dbReference type="NCBI Taxonomy" id="278940"/>
    <lineage>
        <taxon>Eukaryota</taxon>
        <taxon>Fungi</taxon>
        <taxon>Dikarya</taxon>
        <taxon>Ascomycota</taxon>
        <taxon>Pezizomycotina</taxon>
        <taxon>Leotiomycetes</taxon>
        <taxon>Helotiales</taxon>
        <taxon>Sclerotiniaceae</taxon>
        <taxon>Botrytis</taxon>
    </lineage>
</organism>
<accession>A0A4S8R5B2</accession>
<dbReference type="EMBL" id="PQXL01000059">
    <property type="protein sequence ID" value="THV53113.1"/>
    <property type="molecule type" value="Genomic_DNA"/>
</dbReference>
<name>A0A4S8R5B2_9HELO</name>
<protein>
    <submittedName>
        <fullName evidence="1">Uncharacterized protein</fullName>
    </submittedName>
</protein>
<gene>
    <name evidence="1" type="ORF">BGAL_0059g00230</name>
</gene>
<evidence type="ECO:0000313" key="1">
    <source>
        <dbReference type="EMBL" id="THV53113.1"/>
    </source>
</evidence>
<dbReference type="AlphaFoldDB" id="A0A4S8R5B2"/>
<evidence type="ECO:0000313" key="2">
    <source>
        <dbReference type="Proteomes" id="UP000308671"/>
    </source>
</evidence>
<dbReference type="Proteomes" id="UP000308671">
    <property type="component" value="Unassembled WGS sequence"/>
</dbReference>